<protein>
    <submittedName>
        <fullName evidence="2">Uncharacterized protein</fullName>
    </submittedName>
</protein>
<name>A0A8H6N1A5_9PEZI</name>
<evidence type="ECO:0000313" key="2">
    <source>
        <dbReference type="EMBL" id="KAF6815883.1"/>
    </source>
</evidence>
<sequence>MSAMVSTTELVTEQATEQVAEKVTELVNENVLVEVNHGGTESPPTLQRKVTDLTSRLAELEKALKTLVDEKQAKSESEKKKDDSEKPDDDKKKPDDDDKKKDGHKDNTADEEKASSDDKKNDKFNCEPAWRLRYVRPKINWRTELVADDSTGQEAAIRRRRHGPHIPAPSINVFLSHYEKLKEKLRDLEKSFASESKTTVDEITSEMLGAAPWPPESQDDSDSDDKSLEN</sequence>
<feature type="compositionally biased region" description="Basic and acidic residues" evidence="1">
    <location>
        <begin position="66"/>
        <end position="125"/>
    </location>
</feature>
<feature type="region of interest" description="Disordered" evidence="1">
    <location>
        <begin position="149"/>
        <end position="169"/>
    </location>
</feature>
<evidence type="ECO:0000256" key="1">
    <source>
        <dbReference type="SAM" id="MobiDB-lite"/>
    </source>
</evidence>
<evidence type="ECO:0000313" key="3">
    <source>
        <dbReference type="Proteomes" id="UP000639643"/>
    </source>
</evidence>
<reference evidence="2" key="1">
    <citation type="journal article" date="2020" name="Phytopathology">
        <title>Genome Sequence Resources of Colletotrichum truncatum, C. plurivorum, C. musicola, and C. sojae: Four Species Pathogenic to Soybean (Glycine max).</title>
        <authorList>
            <person name="Rogerio F."/>
            <person name="Boufleur T.R."/>
            <person name="Ciampi-Guillardi M."/>
            <person name="Sukno S.A."/>
            <person name="Thon M.R."/>
            <person name="Massola Junior N.S."/>
            <person name="Baroncelli R."/>
        </authorList>
    </citation>
    <scope>NUCLEOTIDE SEQUENCE</scope>
    <source>
        <strain evidence="2">LFN0074</strain>
    </source>
</reference>
<comment type="caution">
    <text evidence="2">The sequence shown here is derived from an EMBL/GenBank/DDBJ whole genome shotgun (WGS) entry which is preliminary data.</text>
</comment>
<organism evidence="2 3">
    <name type="scientific">Colletotrichum musicola</name>
    <dbReference type="NCBI Taxonomy" id="2175873"/>
    <lineage>
        <taxon>Eukaryota</taxon>
        <taxon>Fungi</taxon>
        <taxon>Dikarya</taxon>
        <taxon>Ascomycota</taxon>
        <taxon>Pezizomycotina</taxon>
        <taxon>Sordariomycetes</taxon>
        <taxon>Hypocreomycetidae</taxon>
        <taxon>Glomerellales</taxon>
        <taxon>Glomerellaceae</taxon>
        <taxon>Colletotrichum</taxon>
        <taxon>Colletotrichum orchidearum species complex</taxon>
    </lineage>
</organism>
<dbReference type="AlphaFoldDB" id="A0A8H6N1A5"/>
<feature type="region of interest" description="Disordered" evidence="1">
    <location>
        <begin position="66"/>
        <end position="127"/>
    </location>
</feature>
<accession>A0A8H6N1A5</accession>
<gene>
    <name evidence="2" type="ORF">CMUS01_12361</name>
</gene>
<proteinExistence type="predicted"/>
<dbReference type="Proteomes" id="UP000639643">
    <property type="component" value="Unassembled WGS sequence"/>
</dbReference>
<feature type="region of interest" description="Disordered" evidence="1">
    <location>
        <begin position="192"/>
        <end position="230"/>
    </location>
</feature>
<feature type="non-terminal residue" evidence="2">
    <location>
        <position position="1"/>
    </location>
</feature>
<dbReference type="EMBL" id="WIGM01000689">
    <property type="protein sequence ID" value="KAF6815883.1"/>
    <property type="molecule type" value="Genomic_DNA"/>
</dbReference>
<keyword evidence="3" id="KW-1185">Reference proteome</keyword>